<dbReference type="AlphaFoldDB" id="A0A9P4PI20"/>
<sequence length="147" mass="16258">MSTLLPSLESPLNQNPSILSSGNDAELEPGAIGNALFPEINAETKGDLGYISPENLQYPKFLGRGTSFSVTREVFHRPGATDYYVAVKRVILSTRTPAKLEQRLSVIRRELRVLMHPHLRSHSCITAILGYGYLRGPAISSLYFNNV</sequence>
<name>A0A9P4PI20_9PLEO</name>
<accession>A0A9P4PI20</accession>
<reference evidence="2" key="1">
    <citation type="journal article" date="2020" name="Stud. Mycol.">
        <title>101 Dothideomycetes genomes: a test case for predicting lifestyles and emergence of pathogens.</title>
        <authorList>
            <person name="Haridas S."/>
            <person name="Albert R."/>
            <person name="Binder M."/>
            <person name="Bloem J."/>
            <person name="Labutti K."/>
            <person name="Salamov A."/>
            <person name="Andreopoulos B."/>
            <person name="Baker S."/>
            <person name="Barry K."/>
            <person name="Bills G."/>
            <person name="Bluhm B."/>
            <person name="Cannon C."/>
            <person name="Castanera R."/>
            <person name="Culley D."/>
            <person name="Daum C."/>
            <person name="Ezra D."/>
            <person name="Gonzalez J."/>
            <person name="Henrissat B."/>
            <person name="Kuo A."/>
            <person name="Liang C."/>
            <person name="Lipzen A."/>
            <person name="Lutzoni F."/>
            <person name="Magnuson J."/>
            <person name="Mondo S."/>
            <person name="Nolan M."/>
            <person name="Ohm R."/>
            <person name="Pangilinan J."/>
            <person name="Park H.-J."/>
            <person name="Ramirez L."/>
            <person name="Alfaro M."/>
            <person name="Sun H."/>
            <person name="Tritt A."/>
            <person name="Yoshinaga Y."/>
            <person name="Zwiers L.-H."/>
            <person name="Turgeon B."/>
            <person name="Goodwin S."/>
            <person name="Spatafora J."/>
            <person name="Crous P."/>
            <person name="Grigoriev I."/>
        </authorList>
    </citation>
    <scope>NUCLEOTIDE SEQUENCE</scope>
    <source>
        <strain evidence="2">CBS 690.94</strain>
    </source>
</reference>
<evidence type="ECO:0008006" key="4">
    <source>
        <dbReference type="Google" id="ProtNLM"/>
    </source>
</evidence>
<comment type="caution">
    <text evidence="2">The sequence shown here is derived from an EMBL/GenBank/DDBJ whole genome shotgun (WGS) entry which is preliminary data.</text>
</comment>
<organism evidence="2 3">
    <name type="scientific">Karstenula rhodostoma CBS 690.94</name>
    <dbReference type="NCBI Taxonomy" id="1392251"/>
    <lineage>
        <taxon>Eukaryota</taxon>
        <taxon>Fungi</taxon>
        <taxon>Dikarya</taxon>
        <taxon>Ascomycota</taxon>
        <taxon>Pezizomycotina</taxon>
        <taxon>Dothideomycetes</taxon>
        <taxon>Pleosporomycetidae</taxon>
        <taxon>Pleosporales</taxon>
        <taxon>Massarineae</taxon>
        <taxon>Didymosphaeriaceae</taxon>
        <taxon>Karstenula</taxon>
    </lineage>
</organism>
<proteinExistence type="predicted"/>
<evidence type="ECO:0000313" key="2">
    <source>
        <dbReference type="EMBL" id="KAF2445435.1"/>
    </source>
</evidence>
<dbReference type="InterPro" id="IPR011009">
    <property type="entry name" value="Kinase-like_dom_sf"/>
</dbReference>
<keyword evidence="3" id="KW-1185">Reference proteome</keyword>
<dbReference type="SUPFAM" id="SSF56112">
    <property type="entry name" value="Protein kinase-like (PK-like)"/>
    <property type="match status" value="1"/>
</dbReference>
<dbReference type="OrthoDB" id="4062651at2759"/>
<feature type="region of interest" description="Disordered" evidence="1">
    <location>
        <begin position="1"/>
        <end position="21"/>
    </location>
</feature>
<dbReference type="Proteomes" id="UP000799764">
    <property type="component" value="Unassembled WGS sequence"/>
</dbReference>
<evidence type="ECO:0000256" key="1">
    <source>
        <dbReference type="SAM" id="MobiDB-lite"/>
    </source>
</evidence>
<evidence type="ECO:0000313" key="3">
    <source>
        <dbReference type="Proteomes" id="UP000799764"/>
    </source>
</evidence>
<protein>
    <recommendedName>
        <fullName evidence="4">Protein kinase domain-containing protein</fullName>
    </recommendedName>
</protein>
<gene>
    <name evidence="2" type="ORF">P171DRAFT_484116</name>
</gene>
<dbReference type="EMBL" id="MU001499">
    <property type="protein sequence ID" value="KAF2445435.1"/>
    <property type="molecule type" value="Genomic_DNA"/>
</dbReference>